<reference evidence="2" key="1">
    <citation type="submission" date="2016-11" db="EMBL/GenBank/DDBJ databases">
        <authorList>
            <person name="Varghese N."/>
            <person name="Submissions S."/>
        </authorList>
    </citation>
    <scope>NUCLEOTIDE SEQUENCE [LARGE SCALE GENOMIC DNA]</scope>
    <source>
        <strain evidence="2">DSM 17963</strain>
    </source>
</reference>
<dbReference type="Proteomes" id="UP000184071">
    <property type="component" value="Unassembled WGS sequence"/>
</dbReference>
<keyword evidence="2" id="KW-1185">Reference proteome</keyword>
<accession>A0A1M5LKM8</accession>
<organism evidence="1 2">
    <name type="scientific">Flavobacterium defluvii</name>
    <dbReference type="NCBI Taxonomy" id="370979"/>
    <lineage>
        <taxon>Bacteria</taxon>
        <taxon>Pseudomonadati</taxon>
        <taxon>Bacteroidota</taxon>
        <taxon>Flavobacteriia</taxon>
        <taxon>Flavobacteriales</taxon>
        <taxon>Flavobacteriaceae</taxon>
        <taxon>Flavobacterium</taxon>
    </lineage>
</organism>
<gene>
    <name evidence="1" type="ORF">SAMN05443663_103395</name>
</gene>
<sequence length="35" mass="3811">MTRLLKTFGKDHNLDELPPALAGGIKKIFAKMALA</sequence>
<dbReference type="EMBL" id="FQWC01000003">
    <property type="protein sequence ID" value="SHG65526.1"/>
    <property type="molecule type" value="Genomic_DNA"/>
</dbReference>
<dbReference type="AlphaFoldDB" id="A0A1M5LKM8"/>
<evidence type="ECO:0000313" key="2">
    <source>
        <dbReference type="Proteomes" id="UP000184071"/>
    </source>
</evidence>
<name>A0A1M5LKM8_9FLAO</name>
<evidence type="ECO:0000313" key="1">
    <source>
        <dbReference type="EMBL" id="SHG65526.1"/>
    </source>
</evidence>
<proteinExistence type="predicted"/>
<protein>
    <submittedName>
        <fullName evidence="1">Uncharacterized protein</fullName>
    </submittedName>
</protein>